<evidence type="ECO:0000256" key="2">
    <source>
        <dbReference type="SAM" id="Phobius"/>
    </source>
</evidence>
<keyword evidence="2" id="KW-0812">Transmembrane</keyword>
<dbReference type="SUPFAM" id="SSF81901">
    <property type="entry name" value="HCP-like"/>
    <property type="match status" value="1"/>
</dbReference>
<dbReference type="SMART" id="SM00671">
    <property type="entry name" value="SEL1"/>
    <property type="match status" value="2"/>
</dbReference>
<dbReference type="Gene3D" id="1.25.40.10">
    <property type="entry name" value="Tetratricopeptide repeat domain"/>
    <property type="match status" value="1"/>
</dbReference>
<dbReference type="OrthoDB" id="10009287at2759"/>
<dbReference type="Pfam" id="PF08238">
    <property type="entry name" value="Sel1"/>
    <property type="match status" value="2"/>
</dbReference>
<keyword evidence="2" id="KW-0472">Membrane</keyword>
<feature type="transmembrane region" description="Helical" evidence="2">
    <location>
        <begin position="39"/>
        <end position="71"/>
    </location>
</feature>
<evidence type="ECO:0008006" key="5">
    <source>
        <dbReference type="Google" id="ProtNLM"/>
    </source>
</evidence>
<accession>K0TC74</accession>
<sequence length="328" mass="36826">MDAVKDAAHARLAELRMKIDENELLHSLEQKYNIPKERIVFGGVLVIFFAIASGLTAAFLCSITGFTYPWFKSFEVIEKRTGSGGGPEVTQWLWLNYWVVFSFFSIMIVVFVYTLPYWIPFKKVADVQPSAPGVTAAGPLPGTVTKEKLMSSGHELPEDYTCPLCCLPISLPLGKHSTFTTPTPDSYAATLPLIQKRVEARDPVATQRLASAYYDGSLGLEQDVPRAIELWTEAARLGDLEAYYRLGYRHVLGLHEYGKRNHELAVRHWMISAKMGYEVSLNKIKDMFMKGHATKAQYAEALRGYQTALEETKSPQREEAVAILDKSH</sequence>
<comment type="caution">
    <text evidence="3">The sequence shown here is derived from an EMBL/GenBank/DDBJ whole genome shotgun (WGS) entry which is preliminary data.</text>
</comment>
<dbReference type="PANTHER" id="PTHR11102:SF160">
    <property type="entry name" value="ERAD-ASSOCIATED E3 UBIQUITIN-PROTEIN LIGASE COMPONENT HRD3"/>
    <property type="match status" value="1"/>
</dbReference>
<organism evidence="3 4">
    <name type="scientific">Thalassiosira oceanica</name>
    <name type="common">Marine diatom</name>
    <dbReference type="NCBI Taxonomy" id="159749"/>
    <lineage>
        <taxon>Eukaryota</taxon>
        <taxon>Sar</taxon>
        <taxon>Stramenopiles</taxon>
        <taxon>Ochrophyta</taxon>
        <taxon>Bacillariophyta</taxon>
        <taxon>Coscinodiscophyceae</taxon>
        <taxon>Thalassiosirophycidae</taxon>
        <taxon>Thalassiosirales</taxon>
        <taxon>Thalassiosiraceae</taxon>
        <taxon>Thalassiosira</taxon>
    </lineage>
</organism>
<dbReference type="AlphaFoldDB" id="K0TC74"/>
<dbReference type="PANTHER" id="PTHR11102">
    <property type="entry name" value="SEL-1-LIKE PROTEIN"/>
    <property type="match status" value="1"/>
</dbReference>
<proteinExistence type="inferred from homology"/>
<dbReference type="InterPro" id="IPR050767">
    <property type="entry name" value="Sel1_AlgK"/>
</dbReference>
<name>K0TC74_THAOC</name>
<evidence type="ECO:0000313" key="4">
    <source>
        <dbReference type="Proteomes" id="UP000266841"/>
    </source>
</evidence>
<protein>
    <recommendedName>
        <fullName evidence="5">Sel1 repeat family protein</fullName>
    </recommendedName>
</protein>
<dbReference type="InterPro" id="IPR006597">
    <property type="entry name" value="Sel1-like"/>
</dbReference>
<reference evidence="3 4" key="1">
    <citation type="journal article" date="2012" name="Genome Biol.">
        <title>Genome and low-iron response of an oceanic diatom adapted to chronic iron limitation.</title>
        <authorList>
            <person name="Lommer M."/>
            <person name="Specht M."/>
            <person name="Roy A.S."/>
            <person name="Kraemer L."/>
            <person name="Andreson R."/>
            <person name="Gutowska M.A."/>
            <person name="Wolf J."/>
            <person name="Bergner S.V."/>
            <person name="Schilhabel M.B."/>
            <person name="Klostermeier U.C."/>
            <person name="Beiko R.G."/>
            <person name="Rosenstiel P."/>
            <person name="Hippler M."/>
            <person name="Laroche J."/>
        </authorList>
    </citation>
    <scope>NUCLEOTIDE SEQUENCE [LARGE SCALE GENOMIC DNA]</scope>
    <source>
        <strain evidence="3 4">CCMP1005</strain>
    </source>
</reference>
<evidence type="ECO:0000256" key="1">
    <source>
        <dbReference type="ARBA" id="ARBA00038101"/>
    </source>
</evidence>
<dbReference type="InterPro" id="IPR011990">
    <property type="entry name" value="TPR-like_helical_dom_sf"/>
</dbReference>
<dbReference type="Proteomes" id="UP000266841">
    <property type="component" value="Unassembled WGS sequence"/>
</dbReference>
<dbReference type="EMBL" id="AGNL01002318">
    <property type="protein sequence ID" value="EJK76318.1"/>
    <property type="molecule type" value="Genomic_DNA"/>
</dbReference>
<keyword evidence="4" id="KW-1185">Reference proteome</keyword>
<evidence type="ECO:0000313" key="3">
    <source>
        <dbReference type="EMBL" id="EJK76318.1"/>
    </source>
</evidence>
<keyword evidence="2" id="KW-1133">Transmembrane helix</keyword>
<gene>
    <name evidence="3" type="ORF">THAOC_01925</name>
</gene>
<comment type="similarity">
    <text evidence="1">Belongs to the sel-1 family.</text>
</comment>
<feature type="transmembrane region" description="Helical" evidence="2">
    <location>
        <begin position="91"/>
        <end position="113"/>
    </location>
</feature>